<dbReference type="OrthoDB" id="5139943at2759"/>
<comment type="caution">
    <text evidence="1">The sequence shown here is derived from an EMBL/GenBank/DDBJ whole genome shotgun (WGS) entry which is preliminary data.</text>
</comment>
<sequence length="281" mass="32368">MSCILQTEQVSKHLSEGARQNRDKPSTDEQRQLADFVNVNFVIVYVTSRRLCTTWDPKGVVRLFEDHFHPEWSGSEVVASRHSHPDTTITGDTVKRLVNRTPKYRSDITPFGAIDHPGDLPKPLKVPFQDFMDVPTIYEKCALGFSTCHYRNLTSPDFLAGTWLGYYSDQRRFRELLFHANFDPRMSGLLLVVRSPTDHECTGNHATVMIDRQSRGVGSQGEFVLEGRVCEDGTVKIVKRYIFAGWNWTWTGHVTLFGIVDLWGNERYVGGYFWIWKEDWS</sequence>
<protein>
    <submittedName>
        <fullName evidence="1">Uncharacterized protein</fullName>
    </submittedName>
</protein>
<evidence type="ECO:0000313" key="1">
    <source>
        <dbReference type="EMBL" id="KAF2027846.1"/>
    </source>
</evidence>
<reference evidence="1" key="1">
    <citation type="journal article" date="2020" name="Stud. Mycol.">
        <title>101 Dothideomycetes genomes: a test case for predicting lifestyles and emergence of pathogens.</title>
        <authorList>
            <person name="Haridas S."/>
            <person name="Albert R."/>
            <person name="Binder M."/>
            <person name="Bloem J."/>
            <person name="Labutti K."/>
            <person name="Salamov A."/>
            <person name="Andreopoulos B."/>
            <person name="Baker S."/>
            <person name="Barry K."/>
            <person name="Bills G."/>
            <person name="Bluhm B."/>
            <person name="Cannon C."/>
            <person name="Castanera R."/>
            <person name="Culley D."/>
            <person name="Daum C."/>
            <person name="Ezra D."/>
            <person name="Gonzalez J."/>
            <person name="Henrissat B."/>
            <person name="Kuo A."/>
            <person name="Liang C."/>
            <person name="Lipzen A."/>
            <person name="Lutzoni F."/>
            <person name="Magnuson J."/>
            <person name="Mondo S."/>
            <person name="Nolan M."/>
            <person name="Ohm R."/>
            <person name="Pangilinan J."/>
            <person name="Park H.-J."/>
            <person name="Ramirez L."/>
            <person name="Alfaro M."/>
            <person name="Sun H."/>
            <person name="Tritt A."/>
            <person name="Yoshinaga Y."/>
            <person name="Zwiers L.-H."/>
            <person name="Turgeon B."/>
            <person name="Goodwin S."/>
            <person name="Spatafora J."/>
            <person name="Crous P."/>
            <person name="Grigoriev I."/>
        </authorList>
    </citation>
    <scope>NUCLEOTIDE SEQUENCE</scope>
    <source>
        <strain evidence="1">CBS 110217</strain>
    </source>
</reference>
<organism evidence="1 2">
    <name type="scientific">Setomelanomma holmii</name>
    <dbReference type="NCBI Taxonomy" id="210430"/>
    <lineage>
        <taxon>Eukaryota</taxon>
        <taxon>Fungi</taxon>
        <taxon>Dikarya</taxon>
        <taxon>Ascomycota</taxon>
        <taxon>Pezizomycotina</taxon>
        <taxon>Dothideomycetes</taxon>
        <taxon>Pleosporomycetidae</taxon>
        <taxon>Pleosporales</taxon>
        <taxon>Pleosporineae</taxon>
        <taxon>Phaeosphaeriaceae</taxon>
        <taxon>Setomelanomma</taxon>
    </lineage>
</organism>
<dbReference type="Proteomes" id="UP000799777">
    <property type="component" value="Unassembled WGS sequence"/>
</dbReference>
<dbReference type="AlphaFoldDB" id="A0A9P4H728"/>
<name>A0A9P4H728_9PLEO</name>
<dbReference type="EMBL" id="ML978221">
    <property type="protein sequence ID" value="KAF2027846.1"/>
    <property type="molecule type" value="Genomic_DNA"/>
</dbReference>
<evidence type="ECO:0000313" key="2">
    <source>
        <dbReference type="Proteomes" id="UP000799777"/>
    </source>
</evidence>
<proteinExistence type="predicted"/>
<gene>
    <name evidence="1" type="ORF">EK21DRAFT_91208</name>
</gene>
<accession>A0A9P4H728</accession>
<keyword evidence="2" id="KW-1185">Reference proteome</keyword>